<accession>A0A371CK36</accession>
<reference evidence="1 2" key="1">
    <citation type="journal article" date="2018" name="Biotechnol. Biofuels">
        <title>Integrative visual omics of the white-rot fungus Polyporus brumalis exposes the biotechnological potential of its oxidative enzymes for delignifying raw plant biomass.</title>
        <authorList>
            <person name="Miyauchi S."/>
            <person name="Rancon A."/>
            <person name="Drula E."/>
            <person name="Hage H."/>
            <person name="Chaduli D."/>
            <person name="Favel A."/>
            <person name="Grisel S."/>
            <person name="Henrissat B."/>
            <person name="Herpoel-Gimbert I."/>
            <person name="Ruiz-Duenas F.J."/>
            <person name="Chevret D."/>
            <person name="Hainaut M."/>
            <person name="Lin J."/>
            <person name="Wang M."/>
            <person name="Pangilinan J."/>
            <person name="Lipzen A."/>
            <person name="Lesage-Meessen L."/>
            <person name="Navarro D."/>
            <person name="Riley R."/>
            <person name="Grigoriev I.V."/>
            <person name="Zhou S."/>
            <person name="Raouche S."/>
            <person name="Rosso M.N."/>
        </authorList>
    </citation>
    <scope>NUCLEOTIDE SEQUENCE [LARGE SCALE GENOMIC DNA]</scope>
    <source>
        <strain evidence="1 2">BRFM 1820</strain>
    </source>
</reference>
<organism evidence="1 2">
    <name type="scientific">Lentinus brumalis</name>
    <dbReference type="NCBI Taxonomy" id="2498619"/>
    <lineage>
        <taxon>Eukaryota</taxon>
        <taxon>Fungi</taxon>
        <taxon>Dikarya</taxon>
        <taxon>Basidiomycota</taxon>
        <taxon>Agaricomycotina</taxon>
        <taxon>Agaricomycetes</taxon>
        <taxon>Polyporales</taxon>
        <taxon>Polyporaceae</taxon>
        <taxon>Lentinus</taxon>
    </lineage>
</organism>
<protein>
    <recommendedName>
        <fullName evidence="3">N-acetyltransferase domain-containing protein</fullName>
    </recommendedName>
</protein>
<gene>
    <name evidence="1" type="ORF">OH76DRAFT_1412826</name>
</gene>
<proteinExistence type="predicted"/>
<dbReference type="InterPro" id="IPR016181">
    <property type="entry name" value="Acyl_CoA_acyltransferase"/>
</dbReference>
<evidence type="ECO:0008006" key="3">
    <source>
        <dbReference type="Google" id="ProtNLM"/>
    </source>
</evidence>
<sequence>MSAENIVVQYEPQPSQETIQAAAELYVELMKDEPTFLAAASGRLELGMQMSLGVIKPLALVSGEMYTAKNEHGKLIGFTLWGPPGRDVFYTPDQLEMGYQEYLQQLDDEARKFQAEMMGKTIPRFIDSTLEMNKAVLNTYWCWFAMVRKEDQGKGLCQEMFNLTYEKAKAIGATMGLITGSTHNVMIYEKMGLRLRGKEKMSSPWADWTFYSMSRDTMGE</sequence>
<dbReference type="AlphaFoldDB" id="A0A371CK36"/>
<name>A0A371CK36_9APHY</name>
<dbReference type="STRING" id="139420.A0A371CK36"/>
<dbReference type="OrthoDB" id="61113at2759"/>
<dbReference type="Proteomes" id="UP000256964">
    <property type="component" value="Unassembled WGS sequence"/>
</dbReference>
<dbReference type="Gene3D" id="3.40.630.30">
    <property type="match status" value="1"/>
</dbReference>
<dbReference type="EMBL" id="KZ857543">
    <property type="protein sequence ID" value="RDX40649.1"/>
    <property type="molecule type" value="Genomic_DNA"/>
</dbReference>
<evidence type="ECO:0000313" key="1">
    <source>
        <dbReference type="EMBL" id="RDX40649.1"/>
    </source>
</evidence>
<evidence type="ECO:0000313" key="2">
    <source>
        <dbReference type="Proteomes" id="UP000256964"/>
    </source>
</evidence>
<dbReference type="SUPFAM" id="SSF55729">
    <property type="entry name" value="Acyl-CoA N-acyltransferases (Nat)"/>
    <property type="match status" value="1"/>
</dbReference>
<keyword evidence="2" id="KW-1185">Reference proteome</keyword>